<evidence type="ECO:0000256" key="1">
    <source>
        <dbReference type="ARBA" id="ARBA00022649"/>
    </source>
</evidence>
<accession>A0A1V4BSQ4</accession>
<dbReference type="GO" id="GO:0004521">
    <property type="term" value="F:RNA endonuclease activity"/>
    <property type="evidence" value="ECO:0007669"/>
    <property type="project" value="InterPro"/>
</dbReference>
<dbReference type="Gene3D" id="3.40.50.1010">
    <property type="entry name" value="5'-nuclease"/>
    <property type="match status" value="1"/>
</dbReference>
<feature type="binding site" evidence="5">
    <location>
        <position position="102"/>
    </location>
    <ligand>
        <name>Mg(2+)</name>
        <dbReference type="ChEBI" id="CHEBI:18420"/>
    </ligand>
</feature>
<dbReference type="PANTHER" id="PTHR42188">
    <property type="entry name" value="23S RRNA-SPECIFIC ENDONUCLEASE VAPC20"/>
    <property type="match status" value="1"/>
</dbReference>
<dbReference type="GO" id="GO:0090729">
    <property type="term" value="F:toxin activity"/>
    <property type="evidence" value="ECO:0007669"/>
    <property type="project" value="UniProtKB-KW"/>
</dbReference>
<dbReference type="GO" id="GO:0016075">
    <property type="term" value="P:rRNA catabolic process"/>
    <property type="evidence" value="ECO:0007669"/>
    <property type="project" value="TreeGrafter"/>
</dbReference>
<dbReference type="GO" id="GO:0000287">
    <property type="term" value="F:magnesium ion binding"/>
    <property type="evidence" value="ECO:0007669"/>
    <property type="project" value="UniProtKB-UniRule"/>
</dbReference>
<keyword evidence="2 5" id="KW-0540">Nuclease</keyword>
<evidence type="ECO:0000256" key="5">
    <source>
        <dbReference type="HAMAP-Rule" id="MF_00265"/>
    </source>
</evidence>
<evidence type="ECO:0000256" key="3">
    <source>
        <dbReference type="ARBA" id="ARBA00022723"/>
    </source>
</evidence>
<evidence type="ECO:0000313" key="7">
    <source>
        <dbReference type="EMBL" id="OPF17382.1"/>
    </source>
</evidence>
<keyword evidence="1 5" id="KW-1277">Toxin-antitoxin system</keyword>
<dbReference type="InterPro" id="IPR022907">
    <property type="entry name" value="VapC_family"/>
</dbReference>
<evidence type="ECO:0000259" key="6">
    <source>
        <dbReference type="Pfam" id="PF01850"/>
    </source>
</evidence>
<comment type="similarity">
    <text evidence="5">Belongs to the PINc/VapC protein family.</text>
</comment>
<dbReference type="Pfam" id="PF01850">
    <property type="entry name" value="PIN"/>
    <property type="match status" value="1"/>
</dbReference>
<comment type="cofactor">
    <cofactor evidence="5">
        <name>Mg(2+)</name>
        <dbReference type="ChEBI" id="CHEBI:18420"/>
    </cofactor>
</comment>
<name>A0A1V4BSQ4_MICAE</name>
<evidence type="ECO:0000256" key="2">
    <source>
        <dbReference type="ARBA" id="ARBA00022722"/>
    </source>
</evidence>
<dbReference type="HAMAP" id="MF_00265">
    <property type="entry name" value="VapC_Nob1"/>
    <property type="match status" value="1"/>
</dbReference>
<comment type="function">
    <text evidence="5">Toxic component of a toxin-antitoxin (TA) system. An RNase.</text>
</comment>
<dbReference type="Proteomes" id="UP000189835">
    <property type="component" value="Unassembled WGS sequence"/>
</dbReference>
<keyword evidence="5" id="KW-0460">Magnesium</keyword>
<feature type="binding site" evidence="5">
    <location>
        <position position="8"/>
    </location>
    <ligand>
        <name>Mg(2+)</name>
        <dbReference type="ChEBI" id="CHEBI:18420"/>
    </ligand>
</feature>
<dbReference type="EMBL" id="MVGR01000004">
    <property type="protein sequence ID" value="OPF17382.1"/>
    <property type="molecule type" value="Genomic_DNA"/>
</dbReference>
<dbReference type="InterPro" id="IPR002716">
    <property type="entry name" value="PIN_dom"/>
</dbReference>
<gene>
    <name evidence="5" type="primary">vapC</name>
    <name evidence="7" type="ORF">B1L04_15355</name>
</gene>
<feature type="domain" description="PIN" evidence="6">
    <location>
        <begin position="5"/>
        <end position="126"/>
    </location>
</feature>
<dbReference type="SUPFAM" id="SSF88723">
    <property type="entry name" value="PIN domain-like"/>
    <property type="match status" value="1"/>
</dbReference>
<proteinExistence type="inferred from homology"/>
<dbReference type="InterPro" id="IPR039018">
    <property type="entry name" value="VapC20-like"/>
</dbReference>
<dbReference type="EC" id="3.1.-.-" evidence="5"/>
<dbReference type="AlphaFoldDB" id="A0A1V4BSQ4"/>
<dbReference type="GO" id="GO:0016787">
    <property type="term" value="F:hydrolase activity"/>
    <property type="evidence" value="ECO:0007669"/>
    <property type="project" value="UniProtKB-KW"/>
</dbReference>
<organism evidence="7 8">
    <name type="scientific">Microcystis aeruginosa KW</name>
    <dbReference type="NCBI Taxonomy" id="1960155"/>
    <lineage>
        <taxon>Bacteria</taxon>
        <taxon>Bacillati</taxon>
        <taxon>Cyanobacteriota</taxon>
        <taxon>Cyanophyceae</taxon>
        <taxon>Oscillatoriophycideae</taxon>
        <taxon>Chroococcales</taxon>
        <taxon>Microcystaceae</taxon>
        <taxon>Microcystis</taxon>
    </lineage>
</organism>
<evidence type="ECO:0000313" key="8">
    <source>
        <dbReference type="Proteomes" id="UP000189835"/>
    </source>
</evidence>
<evidence type="ECO:0000256" key="4">
    <source>
        <dbReference type="ARBA" id="ARBA00022801"/>
    </source>
</evidence>
<keyword evidence="4 5" id="KW-0378">Hydrolase</keyword>
<dbReference type="PANTHER" id="PTHR42188:SF1">
    <property type="entry name" value="23S RRNA-SPECIFIC ENDONUCLEASE VAPC20"/>
    <property type="match status" value="1"/>
</dbReference>
<sequence>MKSVILLDTSGLLCYVYRDQPGHEEAVQLLDSAGKSITHSYVLAELVALAQVRRYPRLATLEFITDLLENPDIETVWIDEPLHRAAVKLLMARQDKTYSLCDAVSFLLMRQFNINEALTTDRHFEQEGFHRLLVF</sequence>
<dbReference type="InterPro" id="IPR029060">
    <property type="entry name" value="PIN-like_dom_sf"/>
</dbReference>
<protein>
    <recommendedName>
        <fullName evidence="5">Ribonuclease VapC</fullName>
        <shortName evidence="5">RNase VapC</shortName>
        <ecNumber evidence="5">3.1.-.-</ecNumber>
    </recommendedName>
    <alternativeName>
        <fullName evidence="5">Toxin VapC</fullName>
    </alternativeName>
</protein>
<keyword evidence="3 5" id="KW-0479">Metal-binding</keyword>
<reference evidence="7 8" key="1">
    <citation type="submission" date="2017-02" db="EMBL/GenBank/DDBJ databases">
        <title>Genome sequence of Microcystis aeruginosa KW.</title>
        <authorList>
            <person name="Oh H.-M."/>
            <person name="Ahn C.-Y."/>
            <person name="Jeong H."/>
            <person name="Srivastava A."/>
            <person name="Lee H.-G."/>
            <person name="Kang S.-R."/>
        </authorList>
    </citation>
    <scope>NUCLEOTIDE SEQUENCE [LARGE SCALE GENOMIC DNA]</scope>
    <source>
        <strain evidence="7 8">KW</strain>
    </source>
</reference>
<comment type="caution">
    <text evidence="7">The sequence shown here is derived from an EMBL/GenBank/DDBJ whole genome shotgun (WGS) entry which is preliminary data.</text>
</comment>
<keyword evidence="5" id="KW-0800">Toxin</keyword>